<organism evidence="1">
    <name type="scientific">marine sediment metagenome</name>
    <dbReference type="NCBI Taxonomy" id="412755"/>
    <lineage>
        <taxon>unclassified sequences</taxon>
        <taxon>metagenomes</taxon>
        <taxon>ecological metagenomes</taxon>
    </lineage>
</organism>
<dbReference type="EMBL" id="BARV01009942">
    <property type="protein sequence ID" value="GAI05897.1"/>
    <property type="molecule type" value="Genomic_DNA"/>
</dbReference>
<evidence type="ECO:0000313" key="1">
    <source>
        <dbReference type="EMBL" id="GAI05897.1"/>
    </source>
</evidence>
<reference evidence="1" key="1">
    <citation type="journal article" date="2014" name="Front. Microbiol.">
        <title>High frequency of phylogenetically diverse reductive dehalogenase-homologous genes in deep subseafloor sedimentary metagenomes.</title>
        <authorList>
            <person name="Kawai M."/>
            <person name="Futagami T."/>
            <person name="Toyoda A."/>
            <person name="Takaki Y."/>
            <person name="Nishi S."/>
            <person name="Hori S."/>
            <person name="Arai W."/>
            <person name="Tsubouchi T."/>
            <person name="Morono Y."/>
            <person name="Uchiyama I."/>
            <person name="Ito T."/>
            <person name="Fujiyama A."/>
            <person name="Inagaki F."/>
            <person name="Takami H."/>
        </authorList>
    </citation>
    <scope>NUCLEOTIDE SEQUENCE</scope>
    <source>
        <strain evidence="1">Expedition CK06-06</strain>
    </source>
</reference>
<name>X1KFQ7_9ZZZZ</name>
<proteinExistence type="predicted"/>
<dbReference type="AlphaFoldDB" id="X1KFQ7"/>
<protein>
    <submittedName>
        <fullName evidence="1">Uncharacterized protein</fullName>
    </submittedName>
</protein>
<sequence length="65" mass="7187">GGIDGMMLVLKLDNTHRVITIKDGTGNITLSGSDFLLTDPEDRIMLMYDSGINKWCEISRSDNKA</sequence>
<accession>X1KFQ7</accession>
<feature type="non-terminal residue" evidence="1">
    <location>
        <position position="1"/>
    </location>
</feature>
<gene>
    <name evidence="1" type="ORF">S06H3_19419</name>
</gene>
<comment type="caution">
    <text evidence="1">The sequence shown here is derived from an EMBL/GenBank/DDBJ whole genome shotgun (WGS) entry which is preliminary data.</text>
</comment>